<keyword evidence="5" id="KW-0406">Ion transport</keyword>
<organism evidence="11 12">
    <name type="scientific">Acrobeloides nanus</name>
    <dbReference type="NCBI Taxonomy" id="290746"/>
    <lineage>
        <taxon>Eukaryota</taxon>
        <taxon>Metazoa</taxon>
        <taxon>Ecdysozoa</taxon>
        <taxon>Nematoda</taxon>
        <taxon>Chromadorea</taxon>
        <taxon>Rhabditida</taxon>
        <taxon>Tylenchina</taxon>
        <taxon>Cephalobomorpha</taxon>
        <taxon>Cephaloboidea</taxon>
        <taxon>Cephalobidae</taxon>
        <taxon>Acrobeloides</taxon>
    </lineage>
</organism>
<feature type="transmembrane region" description="Helical" evidence="9">
    <location>
        <begin position="243"/>
        <end position="262"/>
    </location>
</feature>
<dbReference type="PANTHER" id="PTHR11003:SF291">
    <property type="entry name" value="IP11374P"/>
    <property type="match status" value="1"/>
</dbReference>
<dbReference type="Pfam" id="PF07885">
    <property type="entry name" value="Ion_trans_2"/>
    <property type="match status" value="1"/>
</dbReference>
<feature type="coiled-coil region" evidence="8">
    <location>
        <begin position="20"/>
        <end position="68"/>
    </location>
</feature>
<accession>A0A914C4G3</accession>
<dbReference type="WBParaSite" id="ACRNAN_Path_276.g1029.t1">
    <property type="protein sequence ID" value="ACRNAN_Path_276.g1029.t1"/>
    <property type="gene ID" value="ACRNAN_Path_276.g1029"/>
</dbReference>
<evidence type="ECO:0000256" key="4">
    <source>
        <dbReference type="ARBA" id="ARBA00022989"/>
    </source>
</evidence>
<dbReference type="AlphaFoldDB" id="A0A914C4G3"/>
<evidence type="ECO:0000256" key="3">
    <source>
        <dbReference type="ARBA" id="ARBA00022692"/>
    </source>
</evidence>
<name>A0A914C4G3_9BILA</name>
<evidence type="ECO:0000313" key="11">
    <source>
        <dbReference type="Proteomes" id="UP000887540"/>
    </source>
</evidence>
<keyword evidence="8" id="KW-0175">Coiled coil</keyword>
<dbReference type="Proteomes" id="UP000887540">
    <property type="component" value="Unplaced"/>
</dbReference>
<keyword evidence="11" id="KW-1185">Reference proteome</keyword>
<evidence type="ECO:0000256" key="8">
    <source>
        <dbReference type="SAM" id="Coils"/>
    </source>
</evidence>
<dbReference type="GO" id="GO:0015271">
    <property type="term" value="F:outward rectifier potassium channel activity"/>
    <property type="evidence" value="ECO:0007669"/>
    <property type="project" value="TreeGrafter"/>
</dbReference>
<dbReference type="SUPFAM" id="SSF81324">
    <property type="entry name" value="Voltage-gated potassium channels"/>
    <property type="match status" value="1"/>
</dbReference>
<feature type="domain" description="Potassium channel" evidence="10">
    <location>
        <begin position="132"/>
        <end position="211"/>
    </location>
</feature>
<keyword evidence="4 9" id="KW-1133">Transmembrane helix</keyword>
<evidence type="ECO:0000256" key="5">
    <source>
        <dbReference type="ARBA" id="ARBA00023065"/>
    </source>
</evidence>
<dbReference type="GO" id="GO:0030322">
    <property type="term" value="P:stabilization of membrane potential"/>
    <property type="evidence" value="ECO:0007669"/>
    <property type="project" value="TreeGrafter"/>
</dbReference>
<evidence type="ECO:0000256" key="2">
    <source>
        <dbReference type="ARBA" id="ARBA00022448"/>
    </source>
</evidence>
<dbReference type="GO" id="GO:0022841">
    <property type="term" value="F:potassium ion leak channel activity"/>
    <property type="evidence" value="ECO:0007669"/>
    <property type="project" value="TreeGrafter"/>
</dbReference>
<dbReference type="InterPro" id="IPR003280">
    <property type="entry name" value="2pore_dom_K_chnl"/>
</dbReference>
<reference evidence="12" key="1">
    <citation type="submission" date="2022-11" db="UniProtKB">
        <authorList>
            <consortium name="WormBaseParasite"/>
        </authorList>
    </citation>
    <scope>IDENTIFICATION</scope>
</reference>
<evidence type="ECO:0000256" key="9">
    <source>
        <dbReference type="SAM" id="Phobius"/>
    </source>
</evidence>
<evidence type="ECO:0000256" key="6">
    <source>
        <dbReference type="ARBA" id="ARBA00023136"/>
    </source>
</evidence>
<comment type="subcellular location">
    <subcellularLocation>
        <location evidence="1">Membrane</location>
        <topology evidence="1">Multi-pass membrane protein</topology>
    </subcellularLocation>
</comment>
<evidence type="ECO:0000313" key="12">
    <source>
        <dbReference type="WBParaSite" id="ACRNAN_Path_276.g1029.t1"/>
    </source>
</evidence>
<dbReference type="InterPro" id="IPR013099">
    <property type="entry name" value="K_chnl_dom"/>
</dbReference>
<evidence type="ECO:0000256" key="1">
    <source>
        <dbReference type="ARBA" id="ARBA00004141"/>
    </source>
</evidence>
<evidence type="ECO:0000256" key="7">
    <source>
        <dbReference type="ARBA" id="ARBA00023303"/>
    </source>
</evidence>
<dbReference type="Gene3D" id="1.10.287.70">
    <property type="match status" value="1"/>
</dbReference>
<dbReference type="PANTHER" id="PTHR11003">
    <property type="entry name" value="POTASSIUM CHANNEL, SUBFAMILY K"/>
    <property type="match status" value="1"/>
</dbReference>
<feature type="transmembrane region" description="Helical" evidence="9">
    <location>
        <begin position="119"/>
        <end position="144"/>
    </location>
</feature>
<sequence>MTNKLISNAAQTWPRANVPNEILRDLKQELQIEAAIANAKSFVDKPTINSADQNVKAVIKELAEVLEELRYGLGKPKTSIPDEESHFAPMTVVRVSKRERRPSVKEIKPEEREPIDDPIWLKCIPFILFFMTTLTYLAGGALIFRLLDDKLAERPYYNTLLIAFEVMTTIGWGGQLYSIYSTGAKIFCTFYTIFGVPIIHSTFANIGRMISEVYCLVLPYLKKSITRNTDGEEETRVPLKMGYMLLVVHQIVGIILFDFIYYDFGIIGSIYFA</sequence>
<proteinExistence type="predicted"/>
<evidence type="ECO:0000259" key="10">
    <source>
        <dbReference type="Pfam" id="PF07885"/>
    </source>
</evidence>
<dbReference type="GO" id="GO:0005886">
    <property type="term" value="C:plasma membrane"/>
    <property type="evidence" value="ECO:0007669"/>
    <property type="project" value="TreeGrafter"/>
</dbReference>
<keyword evidence="6 9" id="KW-0472">Membrane</keyword>
<keyword evidence="2" id="KW-0813">Transport</keyword>
<feature type="transmembrane region" description="Helical" evidence="9">
    <location>
        <begin position="179"/>
        <end position="199"/>
    </location>
</feature>
<keyword evidence="3 9" id="KW-0812">Transmembrane</keyword>
<keyword evidence="7" id="KW-0407">Ion channel</keyword>
<protein>
    <submittedName>
        <fullName evidence="12">Potassium channel domain-containing protein</fullName>
    </submittedName>
</protein>